<name>A0AAV2W1U9_9VIBR</name>
<organism evidence="2 3">
    <name type="scientific">Vibrio nigripulchritudo SOn1</name>
    <dbReference type="NCBI Taxonomy" id="1238450"/>
    <lineage>
        <taxon>Bacteria</taxon>
        <taxon>Pseudomonadati</taxon>
        <taxon>Pseudomonadota</taxon>
        <taxon>Gammaproteobacteria</taxon>
        <taxon>Vibrionales</taxon>
        <taxon>Vibrionaceae</taxon>
        <taxon>Vibrio</taxon>
    </lineage>
</organism>
<evidence type="ECO:0000313" key="2">
    <source>
        <dbReference type="EMBL" id="CCO50379.1"/>
    </source>
</evidence>
<keyword evidence="1" id="KW-0472">Membrane</keyword>
<dbReference type="AlphaFoldDB" id="A0AAV2W1U9"/>
<sequence>MPVSRIVCDLIQIGGAERRSPTELTTKNIRSQPVKLRILFILCFVSGSLGWQIAIATVSIKETHPAGLNYRLANAIIWHHTQAQRVELERIVMSSDHQDKLVIKRRIYMTIHRHLSNVHREFRAMKLPLPPLESSSADLFDLPRLYSEVSEVAFSTHDRDRKRCELIQVVNLHQQAAHDHLRHLLVAPDLIWSSGTFWSDSMRIGQHQPEGGPHR</sequence>
<gene>
    <name evidence="2" type="ORF">VIBNISOn1_p0216</name>
</gene>
<protein>
    <submittedName>
        <fullName evidence="2">Uncharacterized protein</fullName>
    </submittedName>
</protein>
<keyword evidence="1" id="KW-0812">Transmembrane</keyword>
<comment type="caution">
    <text evidence="2">The sequence shown here is derived from an EMBL/GenBank/DDBJ whole genome shotgun (WGS) entry which is preliminary data.</text>
</comment>
<dbReference type="Proteomes" id="UP000018211">
    <property type="component" value="Unassembled WGS sequence"/>
</dbReference>
<evidence type="ECO:0000256" key="1">
    <source>
        <dbReference type="SAM" id="Phobius"/>
    </source>
</evidence>
<dbReference type="EMBL" id="CAOF01000201">
    <property type="protein sequence ID" value="CCO50379.1"/>
    <property type="molecule type" value="Genomic_DNA"/>
</dbReference>
<reference evidence="2 3" key="1">
    <citation type="journal article" date="2013" name="ISME J.">
        <title>Comparative genomics of pathogenic lineages of Vibrio nigripulchritudo identifies virulence-associated traits.</title>
        <authorList>
            <person name="Goudenege D."/>
            <person name="Labreuche Y."/>
            <person name="Krin E."/>
            <person name="Ansquer D."/>
            <person name="Mangenot S."/>
            <person name="Calteau A."/>
            <person name="Medigue C."/>
            <person name="Mazel D."/>
            <person name="Polz M.F."/>
            <person name="Le Roux F."/>
        </authorList>
    </citation>
    <scope>NUCLEOTIDE SEQUENCE [LARGE SCALE GENOMIC DNA]</scope>
    <source>
        <strain evidence="2 3">SOn1</strain>
    </source>
</reference>
<accession>A0AAV2W1U9</accession>
<feature type="transmembrane region" description="Helical" evidence="1">
    <location>
        <begin position="38"/>
        <end position="60"/>
    </location>
</feature>
<evidence type="ECO:0000313" key="3">
    <source>
        <dbReference type="Proteomes" id="UP000018211"/>
    </source>
</evidence>
<keyword evidence="1" id="KW-1133">Transmembrane helix</keyword>
<proteinExistence type="predicted"/>